<organism evidence="3 4">
    <name type="scientific">Aspergillus luchuensis (strain CBS 106.47)</name>
    <dbReference type="NCBI Taxonomy" id="1137211"/>
    <lineage>
        <taxon>Eukaryota</taxon>
        <taxon>Fungi</taxon>
        <taxon>Dikarya</taxon>
        <taxon>Ascomycota</taxon>
        <taxon>Pezizomycotina</taxon>
        <taxon>Eurotiomycetes</taxon>
        <taxon>Eurotiomycetidae</taxon>
        <taxon>Eurotiales</taxon>
        <taxon>Aspergillaceae</taxon>
        <taxon>Aspergillus</taxon>
        <taxon>Aspergillus subgen. Circumdati</taxon>
    </lineage>
</organism>
<dbReference type="Proteomes" id="UP000184063">
    <property type="component" value="Unassembled WGS sequence"/>
</dbReference>
<feature type="chain" id="PRO_5012024856" evidence="2">
    <location>
        <begin position="19"/>
        <end position="169"/>
    </location>
</feature>
<evidence type="ECO:0000256" key="2">
    <source>
        <dbReference type="SAM" id="SignalP"/>
    </source>
</evidence>
<name>A0A1M3T942_ASPLC</name>
<dbReference type="OrthoDB" id="3660917at2759"/>
<feature type="signal peptide" evidence="2">
    <location>
        <begin position="1"/>
        <end position="18"/>
    </location>
</feature>
<dbReference type="EMBL" id="KV878246">
    <property type="protein sequence ID" value="OJZ83203.1"/>
    <property type="molecule type" value="Genomic_DNA"/>
</dbReference>
<sequence>MKAQILAVLSVLFAVVPAVPTTSNSTQNVTDIINNNIPQSPNGVLFLGNDGVLRSVDAANRVISYQQLSPQQISQYIQNLPQRDAARLQRVFQGVDGREVTDLDQLLNPDSDQLPSRAPSSVSQSLPTGTQMPSQEMCRTVDCTSQNTCRQNGCNSCLQAYQMSNGYCN</sequence>
<evidence type="ECO:0000256" key="1">
    <source>
        <dbReference type="SAM" id="MobiDB-lite"/>
    </source>
</evidence>
<reference evidence="4" key="1">
    <citation type="journal article" date="2017" name="Genome Biol.">
        <title>Comparative genomics reveals high biological diversity and specific adaptations in the industrially and medically important fungal genus Aspergillus.</title>
        <authorList>
            <person name="de Vries R.P."/>
            <person name="Riley R."/>
            <person name="Wiebenga A."/>
            <person name="Aguilar-Osorio G."/>
            <person name="Amillis S."/>
            <person name="Uchima C.A."/>
            <person name="Anderluh G."/>
            <person name="Asadollahi M."/>
            <person name="Askin M."/>
            <person name="Barry K."/>
            <person name="Battaglia E."/>
            <person name="Bayram O."/>
            <person name="Benocci T."/>
            <person name="Braus-Stromeyer S.A."/>
            <person name="Caldana C."/>
            <person name="Canovas D."/>
            <person name="Cerqueira G.C."/>
            <person name="Chen F."/>
            <person name="Chen W."/>
            <person name="Choi C."/>
            <person name="Clum A."/>
            <person name="Dos Santos R.A."/>
            <person name="Damasio A.R."/>
            <person name="Diallinas G."/>
            <person name="Emri T."/>
            <person name="Fekete E."/>
            <person name="Flipphi M."/>
            <person name="Freyberg S."/>
            <person name="Gallo A."/>
            <person name="Gournas C."/>
            <person name="Habgood R."/>
            <person name="Hainaut M."/>
            <person name="Harispe M.L."/>
            <person name="Henrissat B."/>
            <person name="Hilden K.S."/>
            <person name="Hope R."/>
            <person name="Hossain A."/>
            <person name="Karabika E."/>
            <person name="Karaffa L."/>
            <person name="Karanyi Z."/>
            <person name="Krasevec N."/>
            <person name="Kuo A."/>
            <person name="Kusch H."/>
            <person name="LaButti K."/>
            <person name="Lagendijk E.L."/>
            <person name="Lapidus A."/>
            <person name="Levasseur A."/>
            <person name="Lindquist E."/>
            <person name="Lipzen A."/>
            <person name="Logrieco A.F."/>
            <person name="MacCabe A."/>
            <person name="Maekelae M.R."/>
            <person name="Malavazi I."/>
            <person name="Melin P."/>
            <person name="Meyer V."/>
            <person name="Mielnichuk N."/>
            <person name="Miskei M."/>
            <person name="Molnar A.P."/>
            <person name="Mule G."/>
            <person name="Ngan C.Y."/>
            <person name="Orejas M."/>
            <person name="Orosz E."/>
            <person name="Ouedraogo J.P."/>
            <person name="Overkamp K.M."/>
            <person name="Park H.-S."/>
            <person name="Perrone G."/>
            <person name="Piumi F."/>
            <person name="Punt P.J."/>
            <person name="Ram A.F."/>
            <person name="Ramon A."/>
            <person name="Rauscher S."/>
            <person name="Record E."/>
            <person name="Riano-Pachon D.M."/>
            <person name="Robert V."/>
            <person name="Roehrig J."/>
            <person name="Ruller R."/>
            <person name="Salamov A."/>
            <person name="Salih N.S."/>
            <person name="Samson R.A."/>
            <person name="Sandor E."/>
            <person name="Sanguinetti M."/>
            <person name="Schuetze T."/>
            <person name="Sepcic K."/>
            <person name="Shelest E."/>
            <person name="Sherlock G."/>
            <person name="Sophianopoulou V."/>
            <person name="Squina F.M."/>
            <person name="Sun H."/>
            <person name="Susca A."/>
            <person name="Todd R.B."/>
            <person name="Tsang A."/>
            <person name="Unkles S.E."/>
            <person name="van de Wiele N."/>
            <person name="van Rossen-Uffink D."/>
            <person name="Oliveira J.V."/>
            <person name="Vesth T.C."/>
            <person name="Visser J."/>
            <person name="Yu J.-H."/>
            <person name="Zhou M."/>
            <person name="Andersen M.R."/>
            <person name="Archer D.B."/>
            <person name="Baker S.E."/>
            <person name="Benoit I."/>
            <person name="Brakhage A.A."/>
            <person name="Braus G.H."/>
            <person name="Fischer R."/>
            <person name="Frisvad J.C."/>
            <person name="Goldman G.H."/>
            <person name="Houbraken J."/>
            <person name="Oakley B."/>
            <person name="Pocsi I."/>
            <person name="Scazzocchio C."/>
            <person name="Seiboth B."/>
            <person name="vanKuyk P.A."/>
            <person name="Wortman J."/>
            <person name="Dyer P.S."/>
            <person name="Grigoriev I.V."/>
        </authorList>
    </citation>
    <scope>NUCLEOTIDE SEQUENCE [LARGE SCALE GENOMIC DNA]</scope>
    <source>
        <strain evidence="4">CBS 106.47</strain>
    </source>
</reference>
<gene>
    <name evidence="3" type="ORF">ASPFODRAFT_194711</name>
</gene>
<evidence type="ECO:0000313" key="4">
    <source>
        <dbReference type="Proteomes" id="UP000184063"/>
    </source>
</evidence>
<keyword evidence="2" id="KW-0732">Signal</keyword>
<feature type="compositionally biased region" description="Polar residues" evidence="1">
    <location>
        <begin position="108"/>
        <end position="133"/>
    </location>
</feature>
<dbReference type="VEuPathDB" id="FungiDB:ASPFODRAFT_194711"/>
<proteinExistence type="predicted"/>
<accession>A0A1M3T942</accession>
<protein>
    <submittedName>
        <fullName evidence="3">Uncharacterized protein</fullName>
    </submittedName>
</protein>
<dbReference type="AlphaFoldDB" id="A0A1M3T942"/>
<feature type="region of interest" description="Disordered" evidence="1">
    <location>
        <begin position="107"/>
        <end position="133"/>
    </location>
</feature>
<evidence type="ECO:0000313" key="3">
    <source>
        <dbReference type="EMBL" id="OJZ83203.1"/>
    </source>
</evidence>